<dbReference type="EC" id="2.5.1.16" evidence="4"/>
<evidence type="ECO:0000256" key="1">
    <source>
        <dbReference type="ARBA" id="ARBA00007867"/>
    </source>
</evidence>
<keyword evidence="4" id="KW-0745">Spermidine biosynthesis</keyword>
<feature type="transmembrane region" description="Helical" evidence="4">
    <location>
        <begin position="7"/>
        <end position="29"/>
    </location>
</feature>
<dbReference type="EMBL" id="WJJP01000507">
    <property type="protein sequence ID" value="MBD3325993.1"/>
    <property type="molecule type" value="Genomic_DNA"/>
</dbReference>
<dbReference type="GO" id="GO:0008295">
    <property type="term" value="P:spermidine biosynthetic process"/>
    <property type="evidence" value="ECO:0007669"/>
    <property type="project" value="UniProtKB-UniRule"/>
</dbReference>
<comment type="function">
    <text evidence="4">Catalyzes the irreversible transfer of a propylamine group from the amino donor S-adenosylmethioninamine (decarboxy-AdoMet) to putrescine (1,4-diaminobutane) to yield spermidine.</text>
</comment>
<protein>
    <recommendedName>
        <fullName evidence="4">Polyamine aminopropyltransferase</fullName>
    </recommendedName>
    <alternativeName>
        <fullName evidence="4">Putrescine aminopropyltransferase</fullName>
        <shortName evidence="4">PAPT</shortName>
    </alternativeName>
    <alternativeName>
        <fullName evidence="4">Spermidine synthase</fullName>
        <shortName evidence="4">SPDS</shortName>
        <shortName evidence="4">SPDSY</shortName>
        <ecNumber evidence="4">2.5.1.16</ecNumber>
    </alternativeName>
</protein>
<evidence type="ECO:0000256" key="4">
    <source>
        <dbReference type="HAMAP-Rule" id="MF_00198"/>
    </source>
</evidence>
<keyword evidence="4" id="KW-1003">Cell membrane</keyword>
<dbReference type="PROSITE" id="PS51006">
    <property type="entry name" value="PABS_2"/>
    <property type="match status" value="1"/>
</dbReference>
<feature type="transmembrane region" description="Helical" evidence="4">
    <location>
        <begin position="303"/>
        <end position="326"/>
    </location>
</feature>
<evidence type="ECO:0000256" key="3">
    <source>
        <dbReference type="ARBA" id="ARBA00023115"/>
    </source>
</evidence>
<comment type="caution">
    <text evidence="7">The sequence shown here is derived from an EMBL/GenBank/DDBJ whole genome shotgun (WGS) entry which is preliminary data.</text>
</comment>
<feature type="transmembrane region" description="Helical" evidence="4">
    <location>
        <begin position="416"/>
        <end position="435"/>
    </location>
</feature>
<comment type="subcellular location">
    <subcellularLocation>
        <location evidence="4">Cell membrane</location>
        <topology evidence="4">Multi-pass membrane protein</topology>
    </subcellularLocation>
</comment>
<dbReference type="Pfam" id="PF01564">
    <property type="entry name" value="Spermine_synth"/>
    <property type="match status" value="1"/>
</dbReference>
<dbReference type="AlphaFoldDB" id="A0A9D5Q727"/>
<dbReference type="InterPro" id="IPR036259">
    <property type="entry name" value="MFS_trans_sf"/>
</dbReference>
<reference evidence="7" key="1">
    <citation type="submission" date="2019-11" db="EMBL/GenBank/DDBJ databases">
        <title>Microbial mats filling the niche in hypersaline microbial mats.</title>
        <authorList>
            <person name="Wong H.L."/>
            <person name="Macleod F.I."/>
            <person name="White R.A. III"/>
            <person name="Burns B.P."/>
        </authorList>
    </citation>
    <scope>NUCLEOTIDE SEQUENCE</scope>
    <source>
        <strain evidence="7">Rbin_158</strain>
    </source>
</reference>
<organism evidence="7 8">
    <name type="scientific">candidate division KSB3 bacterium</name>
    <dbReference type="NCBI Taxonomy" id="2044937"/>
    <lineage>
        <taxon>Bacteria</taxon>
        <taxon>candidate division KSB3</taxon>
    </lineage>
</organism>
<dbReference type="GO" id="GO:0005886">
    <property type="term" value="C:plasma membrane"/>
    <property type="evidence" value="ECO:0007669"/>
    <property type="project" value="UniProtKB-SubCell"/>
</dbReference>
<feature type="transmembrane region" description="Helical" evidence="4">
    <location>
        <begin position="238"/>
        <end position="259"/>
    </location>
</feature>
<comment type="caution">
    <text evidence="4">Lacks the conserved Asp active site.</text>
</comment>
<feature type="transmembrane region" description="Helical" evidence="4">
    <location>
        <begin position="114"/>
        <end position="135"/>
    </location>
</feature>
<proteinExistence type="inferred from homology"/>
<evidence type="ECO:0000256" key="2">
    <source>
        <dbReference type="ARBA" id="ARBA00022679"/>
    </source>
</evidence>
<evidence type="ECO:0000313" key="8">
    <source>
        <dbReference type="Proteomes" id="UP000649604"/>
    </source>
</evidence>
<dbReference type="Gene3D" id="3.40.50.150">
    <property type="entry name" value="Vaccinia Virus protein VP39"/>
    <property type="match status" value="1"/>
</dbReference>
<comment type="catalytic activity">
    <reaction evidence="4">
        <text>S-adenosyl 3-(methylsulfanyl)propylamine + putrescine = S-methyl-5'-thioadenosine + spermidine + H(+)</text>
        <dbReference type="Rhea" id="RHEA:12721"/>
        <dbReference type="ChEBI" id="CHEBI:15378"/>
        <dbReference type="ChEBI" id="CHEBI:17509"/>
        <dbReference type="ChEBI" id="CHEBI:57443"/>
        <dbReference type="ChEBI" id="CHEBI:57834"/>
        <dbReference type="ChEBI" id="CHEBI:326268"/>
        <dbReference type="EC" id="2.5.1.16"/>
    </reaction>
</comment>
<keyword evidence="4" id="KW-1133">Transmembrane helix</keyword>
<dbReference type="InterPro" id="IPR029063">
    <property type="entry name" value="SAM-dependent_MTases_sf"/>
</dbReference>
<comment type="caution">
    <text evidence="4 5">Lacks conserved residue(s) required for the propagation of feature annotation.</text>
</comment>
<dbReference type="Gene3D" id="1.20.1250.20">
    <property type="entry name" value="MFS general substrate transporter like domains"/>
    <property type="match status" value="1"/>
</dbReference>
<dbReference type="GO" id="GO:0005829">
    <property type="term" value="C:cytosol"/>
    <property type="evidence" value="ECO:0007669"/>
    <property type="project" value="TreeGrafter"/>
</dbReference>
<keyword evidence="3 4" id="KW-0620">Polyamine biosynthesis</keyword>
<feature type="domain" description="PABS" evidence="6">
    <location>
        <begin position="546"/>
        <end position="732"/>
    </location>
</feature>
<keyword evidence="4" id="KW-0472">Membrane</keyword>
<evidence type="ECO:0000259" key="6">
    <source>
        <dbReference type="PROSITE" id="PS51006"/>
    </source>
</evidence>
<dbReference type="PANTHER" id="PTHR11558">
    <property type="entry name" value="SPERMIDINE/SPERMINE SYNTHASE"/>
    <property type="match status" value="1"/>
</dbReference>
<dbReference type="PANTHER" id="PTHR11558:SF11">
    <property type="entry name" value="SPERMIDINE SYNTHASE"/>
    <property type="match status" value="1"/>
</dbReference>
<feature type="transmembrane region" description="Helical" evidence="4">
    <location>
        <begin position="391"/>
        <end position="410"/>
    </location>
</feature>
<name>A0A9D5Q727_9BACT</name>
<feature type="transmembrane region" description="Helical" evidence="4">
    <location>
        <begin position="188"/>
        <end position="206"/>
    </location>
</feature>
<feature type="transmembrane region" description="Helical" evidence="4">
    <location>
        <begin position="346"/>
        <end position="371"/>
    </location>
</feature>
<feature type="transmembrane region" description="Helical" evidence="4">
    <location>
        <begin position="73"/>
        <end position="94"/>
    </location>
</feature>
<dbReference type="InterPro" id="IPR001045">
    <property type="entry name" value="Spermi_synthase"/>
</dbReference>
<feature type="transmembrane region" description="Helical" evidence="4">
    <location>
        <begin position="41"/>
        <end position="61"/>
    </location>
</feature>
<comment type="pathway">
    <text evidence="4">Amine and polyamine biosynthesis; spermidine biosynthesis; spermidine from putrescine: step 1/1.</text>
</comment>
<feature type="transmembrane region" description="Helical" evidence="4">
    <location>
        <begin position="156"/>
        <end position="176"/>
    </location>
</feature>
<comment type="similarity">
    <text evidence="1 4">Belongs to the spermidine/spermine synthase family.</text>
</comment>
<keyword evidence="4" id="KW-0812">Transmembrane</keyword>
<dbReference type="Proteomes" id="UP000649604">
    <property type="component" value="Unassembled WGS sequence"/>
</dbReference>
<gene>
    <name evidence="4" type="primary">speE</name>
    <name evidence="7" type="ORF">GF339_15520</name>
</gene>
<dbReference type="CDD" id="cd02440">
    <property type="entry name" value="AdoMet_MTases"/>
    <property type="match status" value="1"/>
</dbReference>
<keyword evidence="2 4" id="KW-0808">Transferase</keyword>
<sequence>MRKASVLLFSIHVWVFVTGTAGLIYQVTWQKYISRLLGSDTIATAIILATFLGGLSFGYYLCGKLTTRVKNHVRVYALLEGVIGLWCLLFPAIFRGVEALTRGWHFSPPLMIMLQGVFASILLIGIPTVSMGGTIPFLTRGIARNIVEATPIHATIYAINTAGAFLGTLLAGFYLIPTFGLPDTVQGTAFLNLAAAVFFLAISPTMRARGAEKIAPAKGKQKRKSVAPRPTPPRFSSAVLYSIAFLSGFYVMTLENVLIRITNLSLGSSSYSFSLIVAVFILSIAIGSYVVGRFQHLSRSLLFFNQLGITLLLLGVYLTLDAWPYWAHVIRIGFQANMVGFWQYYSYVFLALLGILVLPVSFMGATVPIVFHEAKQDLRRVGKQAGMVFSWNTLGNLAGSLGGGILLFYVLNSARVFLVAACLAACSVALAGWQLSSKHRVGAGALILLTGVFFGFKPFYDETHFMFGTFRERVPLDISLSGPQRFFDAYNQGRTLLFYDDGPTCTVAVIEDPVRPPFPQKPRAIVVNGKSDSNTIGDMYTLKLSAHLPALLAPKREKILVIGLGTGVTAGELTLYDDVERLDIAEISPVVIDALPYFAEFTSGLQDDPRVHLHAGDAFRILGRSDQRWDMIISEPSNPWVTGVDLLFTREFYQLVRDHLTEDGLLLQWAQVYSASPQMLGMMLHTIQQEFSQSRVFMASNGDLLILASNTPFSRTDLIRAEEVLRQHPAVQESLATINFPSLETILLREIWTPSYLATYFTHHATQTMDEPRLHYIAGKNFFLGENIEGEFLLNSTSVTYLDEYLLVQQHQNWRDFPFSKETFDAFIFSTADQVKRVLLPMAYAVELKAYLNNPDLFFVSPEGVEEGGLTLLPFLGHQAYEEQDWSKIGLTDASFREKAETLLEHIHRFRNWIVPYPIDGLLALLEDGMSQGQDMYERSWCALQLALLLLQEGTEKARVQHILDEAARQNGGQIVLSNQDRVLLEAVKKMMNIPEEVPVNLE</sequence>
<feature type="binding site" evidence="4">
    <location>
        <begin position="617"/>
        <end position="618"/>
    </location>
    <ligand>
        <name>S-methyl-5'-thioadenosine</name>
        <dbReference type="ChEBI" id="CHEBI:17509"/>
    </ligand>
</feature>
<dbReference type="GO" id="GO:0004766">
    <property type="term" value="F:spermidine synthase activity"/>
    <property type="evidence" value="ECO:0007669"/>
    <property type="project" value="UniProtKB-UniRule"/>
</dbReference>
<comment type="subunit">
    <text evidence="4">Homodimer or homotetramer.</text>
</comment>
<dbReference type="SUPFAM" id="SSF53335">
    <property type="entry name" value="S-adenosyl-L-methionine-dependent methyltransferases"/>
    <property type="match status" value="1"/>
</dbReference>
<dbReference type="HAMAP" id="MF_00198">
    <property type="entry name" value="Spermidine_synth"/>
    <property type="match status" value="1"/>
</dbReference>
<feature type="transmembrane region" description="Helical" evidence="4">
    <location>
        <begin position="271"/>
        <end position="291"/>
    </location>
</feature>
<evidence type="ECO:0000313" key="7">
    <source>
        <dbReference type="EMBL" id="MBD3325993.1"/>
    </source>
</evidence>
<feature type="binding site" evidence="4">
    <location>
        <position position="586"/>
    </location>
    <ligand>
        <name>S-methyl-5'-thioadenosine</name>
        <dbReference type="ChEBI" id="CHEBI:17509"/>
    </ligand>
</feature>
<feature type="transmembrane region" description="Helical" evidence="4">
    <location>
        <begin position="442"/>
        <end position="460"/>
    </location>
</feature>
<dbReference type="InterPro" id="IPR030374">
    <property type="entry name" value="PABS"/>
</dbReference>
<evidence type="ECO:0000256" key="5">
    <source>
        <dbReference type="PROSITE-ProRule" id="PRU00354"/>
    </source>
</evidence>
<accession>A0A9D5Q727</accession>